<evidence type="ECO:0000256" key="3">
    <source>
        <dbReference type="ARBA" id="ARBA00022840"/>
    </source>
</evidence>
<dbReference type="RefSeq" id="XP_007514723.1">
    <property type="nucleotide sequence ID" value="XM_007514661.1"/>
</dbReference>
<feature type="compositionally biased region" description="Basic and acidic residues" evidence="4">
    <location>
        <begin position="226"/>
        <end position="269"/>
    </location>
</feature>
<accession>K8F0D7</accession>
<evidence type="ECO:0000259" key="5">
    <source>
        <dbReference type="SMART" id="SM00382"/>
    </source>
</evidence>
<dbReference type="InterPro" id="IPR050304">
    <property type="entry name" value="MT-severing_AAA_ATPase"/>
</dbReference>
<reference evidence="6 7" key="1">
    <citation type="submission" date="2011-10" db="EMBL/GenBank/DDBJ databases">
        <authorList>
            <person name="Genoscope - CEA"/>
        </authorList>
    </citation>
    <scope>NUCLEOTIDE SEQUENCE [LARGE SCALE GENOMIC DNA]</scope>
    <source>
        <strain evidence="6 7">RCC 1105</strain>
    </source>
</reference>
<feature type="compositionally biased region" description="Low complexity" evidence="4">
    <location>
        <begin position="174"/>
        <end position="196"/>
    </location>
</feature>
<feature type="compositionally biased region" description="Low complexity" evidence="4">
    <location>
        <begin position="342"/>
        <end position="352"/>
    </location>
</feature>
<evidence type="ECO:0000256" key="1">
    <source>
        <dbReference type="ARBA" id="ARBA00006914"/>
    </source>
</evidence>
<keyword evidence="2" id="KW-0547">Nucleotide-binding</keyword>
<dbReference type="GO" id="GO:0016887">
    <property type="term" value="F:ATP hydrolysis activity"/>
    <property type="evidence" value="ECO:0007669"/>
    <property type="project" value="InterPro"/>
</dbReference>
<dbReference type="PANTHER" id="PTHR23074:SF17">
    <property type="entry name" value="FIDGETIN-LIKE PROTEIN 1"/>
    <property type="match status" value="1"/>
</dbReference>
<comment type="similarity">
    <text evidence="1">Belongs to the AAA ATPase family.</text>
</comment>
<dbReference type="Pfam" id="PF09336">
    <property type="entry name" value="Vps4_C"/>
    <property type="match status" value="1"/>
</dbReference>
<feature type="compositionally biased region" description="Basic and acidic residues" evidence="4">
    <location>
        <begin position="72"/>
        <end position="96"/>
    </location>
</feature>
<dbReference type="InterPro" id="IPR015415">
    <property type="entry name" value="Spast_Vps4_C"/>
</dbReference>
<dbReference type="GO" id="GO:0005524">
    <property type="term" value="F:ATP binding"/>
    <property type="evidence" value="ECO:0007669"/>
    <property type="project" value="UniProtKB-KW"/>
</dbReference>
<keyword evidence="3" id="KW-0067">ATP-binding</keyword>
<feature type="region of interest" description="Disordered" evidence="4">
    <location>
        <begin position="433"/>
        <end position="484"/>
    </location>
</feature>
<gene>
    <name evidence="6" type="ORF">Bathy02g01140</name>
</gene>
<evidence type="ECO:0000313" key="6">
    <source>
        <dbReference type="EMBL" id="CCO14963.1"/>
    </source>
</evidence>
<feature type="compositionally biased region" description="Basic residues" evidence="4">
    <location>
        <begin position="310"/>
        <end position="322"/>
    </location>
</feature>
<dbReference type="Gene3D" id="3.40.50.300">
    <property type="entry name" value="P-loop containing nucleotide triphosphate hydrolases"/>
    <property type="match status" value="1"/>
</dbReference>
<feature type="compositionally biased region" description="Gly residues" evidence="4">
    <location>
        <begin position="435"/>
        <end position="452"/>
    </location>
</feature>
<evidence type="ECO:0000313" key="7">
    <source>
        <dbReference type="Proteomes" id="UP000198341"/>
    </source>
</evidence>
<dbReference type="eggNOG" id="KOG0740">
    <property type="taxonomic scope" value="Eukaryota"/>
</dbReference>
<evidence type="ECO:0000256" key="4">
    <source>
        <dbReference type="SAM" id="MobiDB-lite"/>
    </source>
</evidence>
<organism evidence="6 7">
    <name type="scientific">Bathycoccus prasinos</name>
    <dbReference type="NCBI Taxonomy" id="41875"/>
    <lineage>
        <taxon>Eukaryota</taxon>
        <taxon>Viridiplantae</taxon>
        <taxon>Chlorophyta</taxon>
        <taxon>Mamiellophyceae</taxon>
        <taxon>Mamiellales</taxon>
        <taxon>Bathycoccaceae</taxon>
        <taxon>Bathycoccus</taxon>
    </lineage>
</organism>
<protein>
    <recommendedName>
        <fullName evidence="5">AAA+ ATPase domain-containing protein</fullName>
    </recommendedName>
</protein>
<feature type="region of interest" description="Disordered" evidence="4">
    <location>
        <begin position="72"/>
        <end position="373"/>
    </location>
</feature>
<dbReference type="InterPro" id="IPR003593">
    <property type="entry name" value="AAA+_ATPase"/>
</dbReference>
<dbReference type="KEGG" id="bpg:Bathy02g01140"/>
<dbReference type="Gene3D" id="1.10.8.60">
    <property type="match status" value="1"/>
</dbReference>
<keyword evidence="7" id="KW-1185">Reference proteome</keyword>
<dbReference type="OrthoDB" id="10251136at2759"/>
<feature type="compositionally biased region" description="Low complexity" evidence="4">
    <location>
        <begin position="97"/>
        <end position="115"/>
    </location>
</feature>
<dbReference type="SUPFAM" id="SSF52540">
    <property type="entry name" value="P-loop containing nucleoside triphosphate hydrolases"/>
    <property type="match status" value="1"/>
</dbReference>
<dbReference type="InterPro" id="IPR003959">
    <property type="entry name" value="ATPase_AAA_core"/>
</dbReference>
<feature type="compositionally biased region" description="Acidic residues" evidence="4">
    <location>
        <begin position="205"/>
        <end position="217"/>
    </location>
</feature>
<dbReference type="InterPro" id="IPR041569">
    <property type="entry name" value="AAA_lid_3"/>
</dbReference>
<dbReference type="InterPro" id="IPR027417">
    <property type="entry name" value="P-loop_NTPase"/>
</dbReference>
<dbReference type="STRING" id="41875.K8F0D7"/>
<feature type="compositionally biased region" description="Basic and acidic residues" evidence="4">
    <location>
        <begin position="161"/>
        <end position="173"/>
    </location>
</feature>
<dbReference type="GeneID" id="19017228"/>
<dbReference type="SMART" id="SM00382">
    <property type="entry name" value="AAA"/>
    <property type="match status" value="1"/>
</dbReference>
<dbReference type="EMBL" id="FO082277">
    <property type="protein sequence ID" value="CCO14963.1"/>
    <property type="molecule type" value="Genomic_DNA"/>
</dbReference>
<feature type="compositionally biased region" description="Low complexity" evidence="4">
    <location>
        <begin position="453"/>
        <end position="470"/>
    </location>
</feature>
<sequence>MDEHGQQEAAIQRLCDLSDQIDAARDANRFRQAVELMLEQVRLFKIQATLSEDEKEAMEPLIQSALEEIEEMRGKVQREEEVKEEASKRKENDTRDPASGGADAGAPPPQTTTTSKNTLVEVDRNTVSTKVLSSPPPAMKPAASAAARDNGRTATTRGGKVLKEEDKEEENKNKNTNTNNENKTTAKTTTANVLETKAAWGIPASDEEEENRDEEDEVFRVIEVAKQQDSKREKSYEELKKEQKEEKEKKTLTIMEQLKENARKEREAKLSIPPIQRVVNYGKPPPSIRDEKRKLVTTRTMDPREEEKKGRRQSPRKNHSNNKRGGTSGASRYRVDDDDDNGMTYNNNNNNNTRKRGHNKRVSADALRDDDDDDEDVVICDDEHHHANEAPGAKPKTARFMSAGDKLDFDRAQKGLAPIVQPYREAKEQALLKAGSGGGRSSVPGAPGGFIGPFGHLNGGNNNNNSNGQQKNKDDPNGDSGPAFSELALKRLQPTGKEVIPDEILKLERDIVERVIGEVLDKPGTVSWDSIVGLEHAKNAVQELAVWPMTNPELFTGARAVPKGLLLFGPPGTGKTMIGKAVASQCKATFFSISASSLTSKWIGDGEKMVRALFAVARHCAPSVIFVDEIDSLLSARKSEGEHESSRRMKTEFLVQMDGLGGEDPTKPMLLIGATNRPQELDDGARRRLAKQLYIPLPCAAARRDMILKTLNPDGDGKVKHALTEKDLDVICEKTDGYSGSDLKNLVQEAARAPLRELFVKKKAKTGSEKEDGGGDVVDLTKAGEDEAQELREIRIDDIRKAAKQVRASVTRADIEFHEEWNKKHGALTADEVEDDGEW</sequence>
<dbReference type="Pfam" id="PF00004">
    <property type="entry name" value="AAA"/>
    <property type="match status" value="1"/>
</dbReference>
<dbReference type="PANTHER" id="PTHR23074">
    <property type="entry name" value="AAA DOMAIN-CONTAINING"/>
    <property type="match status" value="1"/>
</dbReference>
<evidence type="ECO:0000256" key="2">
    <source>
        <dbReference type="ARBA" id="ARBA00022741"/>
    </source>
</evidence>
<feature type="domain" description="AAA+ ATPase" evidence="5">
    <location>
        <begin position="561"/>
        <end position="699"/>
    </location>
</feature>
<dbReference type="AlphaFoldDB" id="K8F0D7"/>
<name>K8F0D7_9CHLO</name>
<dbReference type="Pfam" id="PF17862">
    <property type="entry name" value="AAA_lid_3"/>
    <property type="match status" value="1"/>
</dbReference>
<proteinExistence type="inferred from homology"/>
<dbReference type="Proteomes" id="UP000198341">
    <property type="component" value="Chromosome 2"/>
</dbReference>
<dbReference type="FunFam" id="3.40.50.300:FF:000093">
    <property type="entry name" value="Fidgetin-like 1"/>
    <property type="match status" value="1"/>
</dbReference>